<feature type="domain" description="Fibronectin type-III" evidence="13">
    <location>
        <begin position="421"/>
        <end position="506"/>
    </location>
</feature>
<feature type="compositionally biased region" description="Pro residues" evidence="9">
    <location>
        <begin position="1606"/>
        <end position="1616"/>
    </location>
</feature>
<evidence type="ECO:0000313" key="15">
    <source>
        <dbReference type="RefSeq" id="XP_032060312.1"/>
    </source>
</evidence>
<feature type="domain" description="VWFA" evidence="11">
    <location>
        <begin position="947"/>
        <end position="1124"/>
    </location>
</feature>
<dbReference type="InParanoid" id="A0A6J3EEH8"/>
<feature type="compositionally biased region" description="Polar residues" evidence="9">
    <location>
        <begin position="1747"/>
        <end position="1757"/>
    </location>
</feature>
<dbReference type="GO" id="GO:0005615">
    <property type="term" value="C:extracellular space"/>
    <property type="evidence" value="ECO:0007669"/>
    <property type="project" value="TreeGrafter"/>
</dbReference>
<feature type="compositionally biased region" description="Polar residues" evidence="9">
    <location>
        <begin position="1577"/>
        <end position="1587"/>
    </location>
</feature>
<evidence type="ECO:0000256" key="3">
    <source>
        <dbReference type="ARBA" id="ARBA00022530"/>
    </source>
</evidence>
<dbReference type="Gene3D" id="3.40.50.410">
    <property type="entry name" value="von Willebrand factor, type A domain"/>
    <property type="match status" value="2"/>
</dbReference>
<dbReference type="PRINTS" id="PR00759">
    <property type="entry name" value="BASICPTASE"/>
</dbReference>
<feature type="compositionally biased region" description="Low complexity" evidence="9">
    <location>
        <begin position="1978"/>
        <end position="1987"/>
    </location>
</feature>
<dbReference type="GO" id="GO:0030198">
    <property type="term" value="P:extracellular matrix organization"/>
    <property type="evidence" value="ECO:0007669"/>
    <property type="project" value="TreeGrafter"/>
</dbReference>
<feature type="compositionally biased region" description="Low complexity" evidence="9">
    <location>
        <begin position="1273"/>
        <end position="1293"/>
    </location>
</feature>
<dbReference type="PROSITE" id="PS00280">
    <property type="entry name" value="BPTI_KUNITZ_1"/>
    <property type="match status" value="1"/>
</dbReference>
<feature type="region of interest" description="Disordered" evidence="9">
    <location>
        <begin position="1695"/>
        <end position="2338"/>
    </location>
</feature>
<evidence type="ECO:0000259" key="12">
    <source>
        <dbReference type="PROSITE" id="PS50279"/>
    </source>
</evidence>
<feature type="compositionally biased region" description="Basic and acidic residues" evidence="9">
    <location>
        <begin position="1556"/>
        <end position="1566"/>
    </location>
</feature>
<feature type="domain" description="Fibronectin type-III" evidence="13">
    <location>
        <begin position="699"/>
        <end position="787"/>
    </location>
</feature>
<protein>
    <submittedName>
        <fullName evidence="15">Collagen alpha-1(VII) chain-like</fullName>
    </submittedName>
</protein>
<keyword evidence="4 10" id="KW-0732">Signal</keyword>
<dbReference type="FunFam" id="3.40.50.410:FF:000004">
    <property type="entry name" value="collagen alpha-6(VI) chain"/>
    <property type="match status" value="1"/>
</dbReference>
<dbReference type="PROSITE" id="PS50853">
    <property type="entry name" value="FN3"/>
    <property type="match status" value="7"/>
</dbReference>
<evidence type="ECO:0000256" key="1">
    <source>
        <dbReference type="ARBA" id="ARBA00004498"/>
    </source>
</evidence>
<name>A0A6J3EEH8_AYTFU</name>
<accession>A0A6J3EEH8</accession>
<evidence type="ECO:0000256" key="10">
    <source>
        <dbReference type="SAM" id="SignalP"/>
    </source>
</evidence>
<dbReference type="GO" id="GO:0030020">
    <property type="term" value="F:extracellular matrix structural constituent conferring tensile strength"/>
    <property type="evidence" value="ECO:0007669"/>
    <property type="project" value="TreeGrafter"/>
</dbReference>
<dbReference type="PROSITE" id="PS50234">
    <property type="entry name" value="VWFA"/>
    <property type="match status" value="2"/>
</dbReference>
<keyword evidence="3" id="KW-0272">Extracellular matrix</keyword>
<dbReference type="InterPro" id="IPR002035">
    <property type="entry name" value="VWF_A"/>
</dbReference>
<feature type="compositionally biased region" description="Basic and acidic residues" evidence="9">
    <location>
        <begin position="1499"/>
        <end position="1508"/>
    </location>
</feature>
<organism evidence="14 15">
    <name type="scientific">Aythya fuligula</name>
    <name type="common">Tufted duck</name>
    <name type="synonym">Anas fuligula</name>
    <dbReference type="NCBI Taxonomy" id="219594"/>
    <lineage>
        <taxon>Eukaryota</taxon>
        <taxon>Metazoa</taxon>
        <taxon>Chordata</taxon>
        <taxon>Craniata</taxon>
        <taxon>Vertebrata</taxon>
        <taxon>Euteleostomi</taxon>
        <taxon>Archelosauria</taxon>
        <taxon>Archosauria</taxon>
        <taxon>Dinosauria</taxon>
        <taxon>Saurischia</taxon>
        <taxon>Theropoda</taxon>
        <taxon>Coelurosauria</taxon>
        <taxon>Aves</taxon>
        <taxon>Neognathae</taxon>
        <taxon>Galloanserae</taxon>
        <taxon>Anseriformes</taxon>
        <taxon>Anatidae</taxon>
        <taxon>Aythyinae</taxon>
        <taxon>Aythya</taxon>
    </lineage>
</organism>
<feature type="region of interest" description="Disordered" evidence="9">
    <location>
        <begin position="1660"/>
        <end position="1680"/>
    </location>
</feature>
<dbReference type="InterPro" id="IPR002223">
    <property type="entry name" value="Kunitz_BPTI"/>
</dbReference>
<feature type="compositionally biased region" description="Basic and acidic residues" evidence="9">
    <location>
        <begin position="1889"/>
        <end position="1903"/>
    </location>
</feature>
<feature type="signal peptide" evidence="10">
    <location>
        <begin position="1"/>
        <end position="18"/>
    </location>
</feature>
<evidence type="ECO:0000313" key="14">
    <source>
        <dbReference type="Proteomes" id="UP000504639"/>
    </source>
</evidence>
<dbReference type="Proteomes" id="UP000504639">
    <property type="component" value="Chromosome 1"/>
</dbReference>
<feature type="domain" description="BPTI/Kunitz inhibitor" evidence="12">
    <location>
        <begin position="2439"/>
        <end position="2489"/>
    </location>
</feature>
<feature type="domain" description="Fibronectin type-III" evidence="13">
    <location>
        <begin position="232"/>
        <end position="327"/>
    </location>
</feature>
<feature type="domain" description="VWFA" evidence="11">
    <location>
        <begin position="32"/>
        <end position="206"/>
    </location>
</feature>
<dbReference type="PROSITE" id="PS50279">
    <property type="entry name" value="BPTI_KUNITZ_2"/>
    <property type="match status" value="1"/>
</dbReference>
<dbReference type="SUPFAM" id="SSF49265">
    <property type="entry name" value="Fibronectin type III"/>
    <property type="match status" value="4"/>
</dbReference>
<feature type="compositionally biased region" description="Low complexity" evidence="9">
    <location>
        <begin position="1530"/>
        <end position="1541"/>
    </location>
</feature>
<feature type="domain" description="Fibronectin type-III" evidence="13">
    <location>
        <begin position="600"/>
        <end position="693"/>
    </location>
</feature>
<dbReference type="InterPro" id="IPR013783">
    <property type="entry name" value="Ig-like_fold"/>
</dbReference>
<dbReference type="InterPro" id="IPR036116">
    <property type="entry name" value="FN3_sf"/>
</dbReference>
<dbReference type="Gene3D" id="4.10.410.10">
    <property type="entry name" value="Pancreatic trypsin inhibitor Kunitz domain"/>
    <property type="match status" value="1"/>
</dbReference>
<evidence type="ECO:0000256" key="8">
    <source>
        <dbReference type="ARBA" id="ARBA00023180"/>
    </source>
</evidence>
<feature type="compositionally biased region" description="Pro residues" evidence="9">
    <location>
        <begin position="1391"/>
        <end position="1405"/>
    </location>
</feature>
<comment type="subcellular location">
    <subcellularLocation>
        <location evidence="1">Secreted</location>
        <location evidence="1">Extracellular space</location>
        <location evidence="1">Extracellular matrix</location>
    </subcellularLocation>
</comment>
<reference evidence="15" key="1">
    <citation type="submission" date="2025-08" db="UniProtKB">
        <authorList>
            <consortium name="RefSeq"/>
        </authorList>
    </citation>
    <scope>IDENTIFICATION</scope>
    <source>
        <tissue evidence="15">Lung</tissue>
    </source>
</reference>
<dbReference type="CDD" id="cd00063">
    <property type="entry name" value="FN3"/>
    <property type="match status" value="7"/>
</dbReference>
<feature type="compositionally biased region" description="Basic and acidic residues" evidence="9">
    <location>
        <begin position="1589"/>
        <end position="1604"/>
    </location>
</feature>
<feature type="domain" description="Fibronectin type-III" evidence="13">
    <location>
        <begin position="328"/>
        <end position="420"/>
    </location>
</feature>
<dbReference type="Pfam" id="PF00014">
    <property type="entry name" value="Kunitz_BPTI"/>
    <property type="match status" value="1"/>
</dbReference>
<dbReference type="SMART" id="SM00060">
    <property type="entry name" value="FN3"/>
    <property type="match status" value="7"/>
</dbReference>
<dbReference type="InterPro" id="IPR036465">
    <property type="entry name" value="vWFA_dom_sf"/>
</dbReference>
<dbReference type="KEGG" id="aful:116499632"/>
<dbReference type="Gene3D" id="1.20.5.320">
    <property type="entry name" value="6-Phosphogluconate Dehydrogenase, domain 3"/>
    <property type="match status" value="1"/>
</dbReference>
<feature type="domain" description="Fibronectin type-III" evidence="13">
    <location>
        <begin position="507"/>
        <end position="599"/>
    </location>
</feature>
<dbReference type="PANTHER" id="PTHR24023">
    <property type="entry name" value="COLLAGEN ALPHA"/>
    <property type="match status" value="1"/>
</dbReference>
<dbReference type="InterPro" id="IPR020901">
    <property type="entry name" value="Prtase_inh_Kunz-CS"/>
</dbReference>
<evidence type="ECO:0000256" key="2">
    <source>
        <dbReference type="ARBA" id="ARBA00022525"/>
    </source>
</evidence>
<evidence type="ECO:0000259" key="11">
    <source>
        <dbReference type="PROSITE" id="PS50234"/>
    </source>
</evidence>
<keyword evidence="6" id="KW-0176">Collagen</keyword>
<feature type="compositionally biased region" description="Basic and acidic residues" evidence="9">
    <location>
        <begin position="2089"/>
        <end position="2098"/>
    </location>
</feature>
<dbReference type="Pfam" id="PF00092">
    <property type="entry name" value="VWA"/>
    <property type="match status" value="2"/>
</dbReference>
<keyword evidence="14" id="KW-1185">Reference proteome</keyword>
<proteinExistence type="predicted"/>
<feature type="compositionally biased region" description="Basic and acidic residues" evidence="9">
    <location>
        <begin position="2046"/>
        <end position="2063"/>
    </location>
</feature>
<dbReference type="Pfam" id="PF01391">
    <property type="entry name" value="Collagen"/>
    <property type="match status" value="9"/>
</dbReference>
<dbReference type="SUPFAM" id="SSF57362">
    <property type="entry name" value="BPTI-like"/>
    <property type="match status" value="1"/>
</dbReference>
<evidence type="ECO:0000256" key="6">
    <source>
        <dbReference type="ARBA" id="ARBA00023119"/>
    </source>
</evidence>
<feature type="compositionally biased region" description="Low complexity" evidence="9">
    <location>
        <begin position="1488"/>
        <end position="1497"/>
    </location>
</feature>
<keyword evidence="2" id="KW-0964">Secreted</keyword>
<dbReference type="PRINTS" id="PR00453">
    <property type="entry name" value="VWFADOMAIN"/>
</dbReference>
<dbReference type="SMART" id="SM00327">
    <property type="entry name" value="VWA"/>
    <property type="match status" value="2"/>
</dbReference>
<dbReference type="InterPro" id="IPR050149">
    <property type="entry name" value="Collagen_superfamily"/>
</dbReference>
<feature type="compositionally biased region" description="Low complexity" evidence="9">
    <location>
        <begin position="1829"/>
        <end position="1838"/>
    </location>
</feature>
<dbReference type="SMART" id="SM00131">
    <property type="entry name" value="KU"/>
    <property type="match status" value="1"/>
</dbReference>
<feature type="region of interest" description="Disordered" evidence="9">
    <location>
        <begin position="1203"/>
        <end position="1620"/>
    </location>
</feature>
<feature type="region of interest" description="Disordered" evidence="9">
    <location>
        <begin position="1153"/>
        <end position="1172"/>
    </location>
</feature>
<feature type="compositionally biased region" description="Low complexity" evidence="9">
    <location>
        <begin position="2030"/>
        <end position="2045"/>
    </location>
</feature>
<dbReference type="FunFam" id="4.10.410.10:FF:000020">
    <property type="entry name" value="Collagen, type VI, alpha 3"/>
    <property type="match status" value="1"/>
</dbReference>
<evidence type="ECO:0000256" key="5">
    <source>
        <dbReference type="ARBA" id="ARBA00022737"/>
    </source>
</evidence>
<evidence type="ECO:0000259" key="13">
    <source>
        <dbReference type="PROSITE" id="PS50853"/>
    </source>
</evidence>
<keyword evidence="5" id="KW-0677">Repeat</keyword>
<feature type="compositionally biased region" description="Basic and acidic residues" evidence="9">
    <location>
        <begin position="1737"/>
        <end position="1746"/>
    </location>
</feature>
<evidence type="ECO:0000256" key="9">
    <source>
        <dbReference type="SAM" id="MobiDB-lite"/>
    </source>
</evidence>
<dbReference type="CDD" id="cd22627">
    <property type="entry name" value="Kunitz_collagen_alpha1_VII"/>
    <property type="match status" value="1"/>
</dbReference>
<dbReference type="SUPFAM" id="SSF53300">
    <property type="entry name" value="vWA-like"/>
    <property type="match status" value="2"/>
</dbReference>
<dbReference type="InterPro" id="IPR008160">
    <property type="entry name" value="Collagen"/>
</dbReference>
<feature type="compositionally biased region" description="Pro residues" evidence="9">
    <location>
        <begin position="1297"/>
        <end position="1308"/>
    </location>
</feature>
<evidence type="ECO:0000256" key="7">
    <source>
        <dbReference type="ARBA" id="ARBA00023157"/>
    </source>
</evidence>
<dbReference type="GO" id="GO:0005581">
    <property type="term" value="C:collagen trimer"/>
    <property type="evidence" value="ECO:0007669"/>
    <property type="project" value="UniProtKB-KW"/>
</dbReference>
<dbReference type="InterPro" id="IPR003961">
    <property type="entry name" value="FN3_dom"/>
</dbReference>
<keyword evidence="7" id="KW-1015">Disulfide bond</keyword>
<feature type="domain" description="Fibronectin type-III" evidence="13">
    <location>
        <begin position="788"/>
        <end position="879"/>
    </location>
</feature>
<sequence>MLCAQLLALAAAVTHYRAMAIHEVCRTAEVADVLFLVGQSQGAETESTRLLKDFVSSMARSFENVVMGKGGVRLAVALYGEKPRMSIELTDYVTIEEILVAIQELSFKRSNLKTGAALAFAAHAMSRPATLREDAAKVVVLITDGKSSDSVEDKAHVLQDRGVTVFAVGIKDADKQELNTIASEPTAEHVVYVDDFHLLHSVAPKLSRRLCFTASEPPRPIKQTVQAEKIVGPQDLHVSEHSHSSLRLTWMPATGRVTGYQVHLHPLLPSGQPISEDQQQIMVDGDKHTVLVPDLKPNTKYVFTVRAVYTDAPGESAAVKGKTTPVPPVTNFRVIEEGLFSLKVAWTPPLGKLEGYKIYIPRANRPGMTYEQVLRGDVSSHVLDNLQEDREYSVSIYAVYPQGPSQPVAAVGRTLKLLPVKSILLQNETTDTLQARWSPVRGATGYRLTWTSAEGSIQDVNLSNTYTYYMIQGLQPGTEYTVTINPIFGDVEGPVVNAKATTVASSTVQMLKVSEISISGALVSWDSVAGATGYRVAWGPTPEFFGKDRPRQLSLNKSITAYRLRNLAHDTEYVISLYVLFGSVEGPGITTSARTSPLGYVSNFKVTSYTNTSLSLAWSATAAATKFKVMWSPVGAGNENQVAKTQYLGSRVLAHRINHLLPDTQYKVSIRAVFSKTEGPEVTLTHRTASLADSNLIQTVQDLKITDTGVNSLKLSWKRLPGVTHYKISWVPFSGGLETSQLVEAETISFTIPRLKEGTTYTVCVSAVIGGQEGSPTLLTAKTLDLPKVTEFTVQEAAETSVLLTWAAVPDASTYLLTWRLSSDSDLSLELLSAASRSYRVTGLSSKETYLFSIRPVFGNTEGPETTLTAQTGPHTDSPALVSPVTSAKLTAMRSPATAPSNMRTTPFPLATATTLAATPDTLPATTTASAPLTTLPGPICGKFKADVGFLVDESSSIGQSNFNKVKDFLFRIVSYFPKIGPEGTQVAVAQYSEEPRAAFHFNQHQDRNSALKAIKELHYTGGNTKTGRGITYMLKEIFQSSRGMRPEFPHMLVLVTDGRSQDDVLPPARVAHALGIRIIAVGVSGADPAELNSILLQQNLQNVFYVSTFDDFPQILRELIEVICSDPQPSGAQLPSGEVATHEANKQLPFDDAESKLLPPTPSSAQPHLQKGEEACGPWCLKSFRGSPTRGGYDSYGFVMKGEKGERGLPGKDGIPGLPGRPGRTGPPGPPGLMGLPGIQGDIGAPGYPGPVGPKGDRGEPGYVLGGVEVIPGRNGQPGPPGQKGQPGVPGVAGPPGLPGLPGPQGPPGISIKGEPGDSGIRGPRGRNGLKGDRGGTGEPGKPGLPGPVGLDGVPGLPGPRGEKGMAGTGIPGTAGSKGEEGEQGAMGPPGVPGPKGLPGPPGPKGDQVLGPPGKKGMRGDMGPTGALGPRGDKGIQGDKGEKGSPGFGIPGQPGLKGDPGDRGNVGLSGKPGQKGEIGLKGEKGEPGVPGKPGETGLRGKDGEPGKKGTSGTKGEAGAPGEPGERGMRGPLGLPGRPGEQGIKGDTGQPGKDGITGEKGDKGDSGKPGLPGTPGSIVSSLENTITLKGEKGDRGKDGLKGERGPPGPKGEPGPPGKGVEMKDLERLFEENGIKLALLKDLSNVLLRDGLDGLIQQLGSSRTSKASRRKQTLARTAKHGDSLKFDTSRDALASSEVTEEAQSLAAEPPFRVLVSEGPPKGPSAGEYQPLGNTPESLEERRKEQDSKGTNTSLSSSLPVPHTHPEDDLQGKQSMELLESLEEKAQGQPQEDTSHEKMNSDDGSALPRHMRARRSAQQDRHLVHPPGAPGAPKSPSGSATYPGPQHPRRIKKEEMGQPDPPLCCQKGEMGAPGARGDKGEKGQPGEMGEPGEKGTKGDRGENGQKGEPGIGFRGPVGQAGPPGFKGEPGAPGPPGAQGIQGIRGNAGTPGSQGDRGAPGLPGTPGQKGERGKRGRNGFAGPAGPSGSPGKEGIPGTPGPKGNKGEVGVGAAGPRGPRGLPGPQGGKGAVGVRGPVGMMGLKGLPGMKGERGDRGLLGPKGERGDPMTGFGPQGYKGSKGDHGEQGLPGFDGDKGEKGEDGPVGEKGLKGEAGSKGVMGLFGTRGPVGQKGEPGARGLPGSAGAAGLDGRNGNKGAKGDRGLQGQKGKAGDKGDPGIAGDIGRKGTKGLHGLPGRTGTPGAKGTKGEIGSPGKPGIPGSDGPSGPKGEQGASGDDGAMGIPGEKGEKGAKGVPGLGGFKGQMGWPGKTGAAGPDGPQGPQGKPGPQGPRGRRGRPPLCLRGPPGMDGQKGEAGENGPAGQKGEKGDPGLSEEEVKEVVRSEMRGRCDCGGELGRTLVERGLEVAEISRRLPGYSEGQEHPGRDGENQEEMLNKTQSMTTLATLSEPFMDPSLIAAASSVQQITGPSLHKRREAHSQLPAPCLQPMDEGSCRHYSLRWYFHPMTNSCRPFIFGGCRGNGNRFESKWECERRCKTSTDRGR</sequence>
<evidence type="ECO:0000256" key="4">
    <source>
        <dbReference type="ARBA" id="ARBA00022729"/>
    </source>
</evidence>
<dbReference type="GO" id="GO:0004867">
    <property type="term" value="F:serine-type endopeptidase inhibitor activity"/>
    <property type="evidence" value="ECO:0007669"/>
    <property type="project" value="InterPro"/>
</dbReference>
<feature type="compositionally biased region" description="Basic and acidic residues" evidence="9">
    <location>
        <begin position="1432"/>
        <end position="1444"/>
    </location>
</feature>
<gene>
    <name evidence="15" type="primary">LOC116499632</name>
</gene>
<dbReference type="RefSeq" id="XP_032060312.1">
    <property type="nucleotide sequence ID" value="XM_032204421.1"/>
</dbReference>
<feature type="chain" id="PRO_5027113447" evidence="10">
    <location>
        <begin position="19"/>
        <end position="2497"/>
    </location>
</feature>
<dbReference type="Gene3D" id="2.60.40.10">
    <property type="entry name" value="Immunoglobulins"/>
    <property type="match status" value="7"/>
</dbReference>
<feature type="compositionally biased region" description="Gly residues" evidence="9">
    <location>
        <begin position="2249"/>
        <end position="2258"/>
    </location>
</feature>
<dbReference type="GeneID" id="116499632"/>
<feature type="compositionally biased region" description="Low complexity" evidence="9">
    <location>
        <begin position="2205"/>
        <end position="2226"/>
    </location>
</feature>
<dbReference type="PANTHER" id="PTHR24023:SF1082">
    <property type="entry name" value="COLLAGEN TRIPLE HELIX REPEAT"/>
    <property type="match status" value="1"/>
</dbReference>
<dbReference type="Pfam" id="PF00041">
    <property type="entry name" value="fn3"/>
    <property type="match status" value="6"/>
</dbReference>
<feature type="compositionally biased region" description="Gly residues" evidence="9">
    <location>
        <begin position="2020"/>
        <end position="2029"/>
    </location>
</feature>
<keyword evidence="8" id="KW-0325">Glycoprotein</keyword>
<dbReference type="InterPro" id="IPR036880">
    <property type="entry name" value="Kunitz_BPTI_sf"/>
</dbReference>
<dbReference type="GO" id="GO:0031012">
    <property type="term" value="C:extracellular matrix"/>
    <property type="evidence" value="ECO:0007669"/>
    <property type="project" value="TreeGrafter"/>
</dbReference>